<dbReference type="PANTHER" id="PTHR11062:SF320">
    <property type="entry name" value="BNAA09G42910D PROTEIN"/>
    <property type="match status" value="1"/>
</dbReference>
<comment type="subcellular location">
    <subcellularLocation>
        <location evidence="1">Golgi apparatus membrane</location>
        <topology evidence="1">Single-pass type II membrane protein</topology>
    </subcellularLocation>
</comment>
<organism evidence="10 11">
    <name type="scientific">Camelina sativa</name>
    <name type="common">False flax</name>
    <name type="synonym">Myagrum sativum</name>
    <dbReference type="NCBI Taxonomy" id="90675"/>
    <lineage>
        <taxon>Eukaryota</taxon>
        <taxon>Viridiplantae</taxon>
        <taxon>Streptophyta</taxon>
        <taxon>Embryophyta</taxon>
        <taxon>Tracheophyta</taxon>
        <taxon>Spermatophyta</taxon>
        <taxon>Magnoliopsida</taxon>
        <taxon>eudicotyledons</taxon>
        <taxon>Gunneridae</taxon>
        <taxon>Pentapetalae</taxon>
        <taxon>rosids</taxon>
        <taxon>malvids</taxon>
        <taxon>Brassicales</taxon>
        <taxon>Brassicaceae</taxon>
        <taxon>Camelineae</taxon>
        <taxon>Camelina</taxon>
    </lineage>
</organism>
<keyword evidence="4" id="KW-0808">Transferase</keyword>
<evidence type="ECO:0000313" key="11">
    <source>
        <dbReference type="RefSeq" id="XP_019102236.1"/>
    </source>
</evidence>
<evidence type="ECO:0000256" key="7">
    <source>
        <dbReference type="ARBA" id="ARBA00023180"/>
    </source>
</evidence>
<evidence type="ECO:0000256" key="6">
    <source>
        <dbReference type="ARBA" id="ARBA00023034"/>
    </source>
</evidence>
<evidence type="ECO:0000256" key="3">
    <source>
        <dbReference type="ARBA" id="ARBA00022676"/>
    </source>
</evidence>
<evidence type="ECO:0000313" key="10">
    <source>
        <dbReference type="Proteomes" id="UP000694864"/>
    </source>
</evidence>
<keyword evidence="5" id="KW-0735">Signal-anchor</keyword>
<gene>
    <name evidence="11" type="primary">LOC104790617</name>
</gene>
<evidence type="ECO:0000256" key="1">
    <source>
        <dbReference type="ARBA" id="ARBA00004323"/>
    </source>
</evidence>
<evidence type="ECO:0000256" key="2">
    <source>
        <dbReference type="ARBA" id="ARBA00010271"/>
    </source>
</evidence>
<reference evidence="10" key="1">
    <citation type="journal article" date="2014" name="Nat. Commun.">
        <title>The emerging biofuel crop Camelina sativa retains a highly undifferentiated hexaploid genome structure.</title>
        <authorList>
            <person name="Kagale S."/>
            <person name="Koh C."/>
            <person name="Nixon J."/>
            <person name="Bollina V."/>
            <person name="Clarke W.E."/>
            <person name="Tuteja R."/>
            <person name="Spillane C."/>
            <person name="Robinson S.J."/>
            <person name="Links M.G."/>
            <person name="Clarke C."/>
            <person name="Higgins E.E."/>
            <person name="Huebert T."/>
            <person name="Sharpe A.G."/>
            <person name="Parkin I.A."/>
        </authorList>
    </citation>
    <scope>NUCLEOTIDE SEQUENCE [LARGE SCALE GENOMIC DNA]</scope>
    <source>
        <strain evidence="10">cv. DH55</strain>
    </source>
</reference>
<feature type="domain" description="Exostosin GT47" evidence="9">
    <location>
        <begin position="130"/>
        <end position="249"/>
    </location>
</feature>
<dbReference type="PANTHER" id="PTHR11062">
    <property type="entry name" value="EXOSTOSIN HEPARAN SULFATE GLYCOSYLTRANSFERASE -RELATED"/>
    <property type="match status" value="1"/>
</dbReference>
<dbReference type="InterPro" id="IPR040911">
    <property type="entry name" value="Exostosin_GT47"/>
</dbReference>
<dbReference type="GeneID" id="104790617"/>
<evidence type="ECO:0000256" key="4">
    <source>
        <dbReference type="ARBA" id="ARBA00022679"/>
    </source>
</evidence>
<feature type="region of interest" description="Disordered" evidence="8">
    <location>
        <begin position="58"/>
        <end position="78"/>
    </location>
</feature>
<keyword evidence="10" id="KW-1185">Reference proteome</keyword>
<dbReference type="InterPro" id="IPR004263">
    <property type="entry name" value="Exostosin"/>
</dbReference>
<protein>
    <submittedName>
        <fullName evidence="11">Probable glycosyltransferase At3g42180 isoform X2</fullName>
    </submittedName>
</protein>
<keyword evidence="3" id="KW-0328">Glycosyltransferase</keyword>
<accession>A0ABM1RT98</accession>
<keyword evidence="7" id="KW-0325">Glycoprotein</keyword>
<comment type="similarity">
    <text evidence="2">Belongs to the glycosyltransferase 47 family.</text>
</comment>
<dbReference type="Pfam" id="PF03016">
    <property type="entry name" value="Exostosin_GT47"/>
    <property type="match status" value="1"/>
</dbReference>
<reference evidence="11" key="2">
    <citation type="submission" date="2025-08" db="UniProtKB">
        <authorList>
            <consortium name="RefSeq"/>
        </authorList>
    </citation>
    <scope>IDENTIFICATION</scope>
    <source>
        <tissue evidence="11">Leaf</tissue>
    </source>
</reference>
<keyword evidence="5" id="KW-0812">Transmembrane</keyword>
<proteinExistence type="inferred from homology"/>
<keyword evidence="6" id="KW-0333">Golgi apparatus</keyword>
<evidence type="ECO:0000259" key="9">
    <source>
        <dbReference type="Pfam" id="PF03016"/>
    </source>
</evidence>
<feature type="compositionally biased region" description="Low complexity" evidence="8">
    <location>
        <begin position="59"/>
        <end position="71"/>
    </location>
</feature>
<evidence type="ECO:0000256" key="8">
    <source>
        <dbReference type="SAM" id="MobiDB-lite"/>
    </source>
</evidence>
<evidence type="ECO:0000256" key="5">
    <source>
        <dbReference type="ARBA" id="ARBA00022968"/>
    </source>
</evidence>
<sequence>MSKSYPKRFCLLGFTLVLLLILIFLVFCFSSSNESSHRTQFFSSLTLSSLLDHTNALQSSPSSSIHSPPISIKRRSNLERREEELRKARAAIRRAVASKNYTSNEEVTYIPTGQIYRNSFAFHQSHIEMMKRFKVWSYKEGEQPLVHDGPVNDIYGIEGQFIDELGNIMGGPSGRFRAARPEEAHAFFLPFSVANIVQYVYKPIASPSDFNRARLYRIFNDYVDVVARKHPFWNQSNGADHFMVSCHDWVIHTQFI</sequence>
<dbReference type="RefSeq" id="XP_019102236.1">
    <property type="nucleotide sequence ID" value="XM_019246691.1"/>
</dbReference>
<name>A0ABM1RT98_CAMSA</name>
<dbReference type="Proteomes" id="UP000694864">
    <property type="component" value="Chromosome 6"/>
</dbReference>